<dbReference type="AlphaFoldDB" id="A0A9N9YQH0"/>
<dbReference type="EMBL" id="CABFNQ020000744">
    <property type="protein sequence ID" value="CAH0032276.1"/>
    <property type="molecule type" value="Genomic_DNA"/>
</dbReference>
<organism evidence="1 2">
    <name type="scientific">Clonostachys rhizophaga</name>
    <dbReference type="NCBI Taxonomy" id="160324"/>
    <lineage>
        <taxon>Eukaryota</taxon>
        <taxon>Fungi</taxon>
        <taxon>Dikarya</taxon>
        <taxon>Ascomycota</taxon>
        <taxon>Pezizomycotina</taxon>
        <taxon>Sordariomycetes</taxon>
        <taxon>Hypocreomycetidae</taxon>
        <taxon>Hypocreales</taxon>
        <taxon>Bionectriaceae</taxon>
        <taxon>Clonostachys</taxon>
    </lineage>
</organism>
<evidence type="ECO:0000313" key="2">
    <source>
        <dbReference type="Proteomes" id="UP000696573"/>
    </source>
</evidence>
<accession>A0A9N9YQH0</accession>
<protein>
    <submittedName>
        <fullName evidence="1">Uncharacterized protein</fullName>
    </submittedName>
</protein>
<reference evidence="1" key="1">
    <citation type="submission" date="2021-10" db="EMBL/GenBank/DDBJ databases">
        <authorList>
            <person name="Piombo E."/>
        </authorList>
    </citation>
    <scope>NUCLEOTIDE SEQUENCE</scope>
</reference>
<name>A0A9N9YQH0_9HYPO</name>
<sequence length="114" mass="12831">MIKGLGQEDLYEVETMKTVKYKKEDAFSNHPIKDLAATLDDYSRIDNGATGGNTIIRELFVVLLQAETERHAANTAWQMANISLPTSNIHEVAANGHHMAPYNQRLRSRRVGQH</sequence>
<gene>
    <name evidence="1" type="ORF">CRHIZ90672A_00002337</name>
</gene>
<proteinExistence type="predicted"/>
<evidence type="ECO:0000313" key="1">
    <source>
        <dbReference type="EMBL" id="CAH0032276.1"/>
    </source>
</evidence>
<keyword evidence="2" id="KW-1185">Reference proteome</keyword>
<comment type="caution">
    <text evidence="1">The sequence shown here is derived from an EMBL/GenBank/DDBJ whole genome shotgun (WGS) entry which is preliminary data.</text>
</comment>
<dbReference type="Proteomes" id="UP000696573">
    <property type="component" value="Unassembled WGS sequence"/>
</dbReference>